<comment type="cofactor">
    <cofactor evidence="1 8">
        <name>heme</name>
        <dbReference type="ChEBI" id="CHEBI:30413"/>
    </cofactor>
</comment>
<dbReference type="PROSITE" id="PS00086">
    <property type="entry name" value="CYTOCHROME_P450"/>
    <property type="match status" value="1"/>
</dbReference>
<dbReference type="AlphaFoldDB" id="A0AAD9NME2"/>
<dbReference type="GO" id="GO:0020037">
    <property type="term" value="F:heme binding"/>
    <property type="evidence" value="ECO:0007669"/>
    <property type="project" value="InterPro"/>
</dbReference>
<keyword evidence="7 9" id="KW-0503">Monooxygenase</keyword>
<comment type="similarity">
    <text evidence="2 9">Belongs to the cytochrome P450 family.</text>
</comment>
<dbReference type="EMBL" id="JAODUO010000718">
    <property type="protein sequence ID" value="KAK2175627.1"/>
    <property type="molecule type" value="Genomic_DNA"/>
</dbReference>
<evidence type="ECO:0000313" key="10">
    <source>
        <dbReference type="EMBL" id="KAK2175627.1"/>
    </source>
</evidence>
<keyword evidence="4 8" id="KW-0479">Metal-binding</keyword>
<evidence type="ECO:0000256" key="1">
    <source>
        <dbReference type="ARBA" id="ARBA00001971"/>
    </source>
</evidence>
<dbReference type="InterPro" id="IPR036396">
    <property type="entry name" value="Cyt_P450_sf"/>
</dbReference>
<keyword evidence="3 8" id="KW-0349">Heme</keyword>
<evidence type="ECO:0000256" key="4">
    <source>
        <dbReference type="ARBA" id="ARBA00022723"/>
    </source>
</evidence>
<dbReference type="GO" id="GO:0005506">
    <property type="term" value="F:iron ion binding"/>
    <property type="evidence" value="ECO:0007669"/>
    <property type="project" value="InterPro"/>
</dbReference>
<evidence type="ECO:0008006" key="12">
    <source>
        <dbReference type="Google" id="ProtNLM"/>
    </source>
</evidence>
<gene>
    <name evidence="10" type="ORF">NP493_718g03033</name>
</gene>
<dbReference type="Pfam" id="PF00067">
    <property type="entry name" value="p450"/>
    <property type="match status" value="1"/>
</dbReference>
<dbReference type="PRINTS" id="PR00465">
    <property type="entry name" value="EP450IV"/>
</dbReference>
<dbReference type="InterPro" id="IPR017972">
    <property type="entry name" value="Cyt_P450_CS"/>
</dbReference>
<dbReference type="InterPro" id="IPR001128">
    <property type="entry name" value="Cyt_P450"/>
</dbReference>
<accession>A0AAD9NME2</accession>
<evidence type="ECO:0000256" key="9">
    <source>
        <dbReference type="RuleBase" id="RU000461"/>
    </source>
</evidence>
<dbReference type="InterPro" id="IPR002403">
    <property type="entry name" value="Cyt_P450_E_grp-IV"/>
</dbReference>
<dbReference type="InterPro" id="IPR050479">
    <property type="entry name" value="CYP11_CYP27_families"/>
</dbReference>
<dbReference type="SUPFAM" id="SSF48264">
    <property type="entry name" value="Cytochrome P450"/>
    <property type="match status" value="1"/>
</dbReference>
<comment type="caution">
    <text evidence="10">The sequence shown here is derived from an EMBL/GenBank/DDBJ whole genome shotgun (WGS) entry which is preliminary data.</text>
</comment>
<dbReference type="GO" id="GO:0004497">
    <property type="term" value="F:monooxygenase activity"/>
    <property type="evidence" value="ECO:0007669"/>
    <property type="project" value="UniProtKB-KW"/>
</dbReference>
<dbReference type="Gene3D" id="1.10.630.10">
    <property type="entry name" value="Cytochrome P450"/>
    <property type="match status" value="1"/>
</dbReference>
<feature type="binding site" description="axial binding residue" evidence="8">
    <location>
        <position position="49"/>
    </location>
    <ligand>
        <name>heme</name>
        <dbReference type="ChEBI" id="CHEBI:30413"/>
    </ligand>
    <ligandPart>
        <name>Fe</name>
        <dbReference type="ChEBI" id="CHEBI:18248"/>
    </ligandPart>
</feature>
<evidence type="ECO:0000313" key="11">
    <source>
        <dbReference type="Proteomes" id="UP001209878"/>
    </source>
</evidence>
<evidence type="ECO:0000256" key="7">
    <source>
        <dbReference type="ARBA" id="ARBA00023033"/>
    </source>
</evidence>
<organism evidence="10 11">
    <name type="scientific">Ridgeia piscesae</name>
    <name type="common">Tubeworm</name>
    <dbReference type="NCBI Taxonomy" id="27915"/>
    <lineage>
        <taxon>Eukaryota</taxon>
        <taxon>Metazoa</taxon>
        <taxon>Spiralia</taxon>
        <taxon>Lophotrochozoa</taxon>
        <taxon>Annelida</taxon>
        <taxon>Polychaeta</taxon>
        <taxon>Sedentaria</taxon>
        <taxon>Canalipalpata</taxon>
        <taxon>Sabellida</taxon>
        <taxon>Siboglinidae</taxon>
        <taxon>Ridgeia</taxon>
    </lineage>
</organism>
<keyword evidence="5 9" id="KW-0560">Oxidoreductase</keyword>
<keyword evidence="11" id="KW-1185">Reference proteome</keyword>
<evidence type="ECO:0000256" key="6">
    <source>
        <dbReference type="ARBA" id="ARBA00023004"/>
    </source>
</evidence>
<evidence type="ECO:0000256" key="3">
    <source>
        <dbReference type="ARBA" id="ARBA00022617"/>
    </source>
</evidence>
<evidence type="ECO:0000256" key="8">
    <source>
        <dbReference type="PIRSR" id="PIRSR602403-1"/>
    </source>
</evidence>
<sequence length="105" mass="12344">MGRDPAYFPEPLRFLPDRWLRDGEDYDDDLARRRQLISGLPFGHGSRMCIGRRFAEQELYLILAKLVQNFRIEYIGKTPEPVLNTVLTPDRPLKFTITPRPERLT</sequence>
<dbReference type="GO" id="GO:0016705">
    <property type="term" value="F:oxidoreductase activity, acting on paired donors, with incorporation or reduction of molecular oxygen"/>
    <property type="evidence" value="ECO:0007669"/>
    <property type="project" value="InterPro"/>
</dbReference>
<protein>
    <recommendedName>
        <fullName evidence="12">Cytochrome P450</fullName>
    </recommendedName>
</protein>
<dbReference type="PANTHER" id="PTHR24279:SF120">
    <property type="entry name" value="CYTOCHROME P450"/>
    <property type="match status" value="1"/>
</dbReference>
<proteinExistence type="inferred from homology"/>
<evidence type="ECO:0000256" key="2">
    <source>
        <dbReference type="ARBA" id="ARBA00010617"/>
    </source>
</evidence>
<name>A0AAD9NME2_RIDPI</name>
<reference evidence="10" key="1">
    <citation type="journal article" date="2023" name="Mol. Biol. Evol.">
        <title>Third-Generation Sequencing Reveals the Adaptive Role of the Epigenome in Three Deep-Sea Polychaetes.</title>
        <authorList>
            <person name="Perez M."/>
            <person name="Aroh O."/>
            <person name="Sun Y."/>
            <person name="Lan Y."/>
            <person name="Juniper S.K."/>
            <person name="Young C.R."/>
            <person name="Angers B."/>
            <person name="Qian P.Y."/>
        </authorList>
    </citation>
    <scope>NUCLEOTIDE SEQUENCE</scope>
    <source>
        <strain evidence="10">R07B-5</strain>
    </source>
</reference>
<dbReference type="Proteomes" id="UP001209878">
    <property type="component" value="Unassembled WGS sequence"/>
</dbReference>
<keyword evidence="6 8" id="KW-0408">Iron</keyword>
<dbReference type="PANTHER" id="PTHR24279">
    <property type="entry name" value="CYTOCHROME P450"/>
    <property type="match status" value="1"/>
</dbReference>
<evidence type="ECO:0000256" key="5">
    <source>
        <dbReference type="ARBA" id="ARBA00023002"/>
    </source>
</evidence>